<proteinExistence type="predicted"/>
<evidence type="ECO:0008006" key="5">
    <source>
        <dbReference type="Google" id="ProtNLM"/>
    </source>
</evidence>
<gene>
    <name evidence="3" type="ordered locus">BT_1375</name>
</gene>
<dbReference type="RefSeq" id="WP_012231917.1">
    <property type="nucleotide sequence ID" value="NC_010161.1"/>
</dbReference>
<keyword evidence="2" id="KW-0812">Transmembrane</keyword>
<accession>A9IVK8</accession>
<evidence type="ECO:0000313" key="3">
    <source>
        <dbReference type="EMBL" id="CAK01736.1"/>
    </source>
</evidence>
<evidence type="ECO:0000256" key="1">
    <source>
        <dbReference type="SAM" id="MobiDB-lite"/>
    </source>
</evidence>
<evidence type="ECO:0000313" key="4">
    <source>
        <dbReference type="Proteomes" id="UP000001592"/>
    </source>
</evidence>
<keyword evidence="2" id="KW-1133">Transmembrane helix</keyword>
<sequence>MIDKNYHTYEERMAAERASERKDHEQRVSIAKGIFAILLALVIIWFIFGFLGSFFAKSPEHSSHYNTPEASQTITTPQKDLNSSPPVPYTYKGTQ</sequence>
<keyword evidence="2" id="KW-0472">Membrane</keyword>
<dbReference type="HOGENOM" id="CLU_157071_0_0_5"/>
<dbReference type="eggNOG" id="ENOG50313XZ">
    <property type="taxonomic scope" value="Bacteria"/>
</dbReference>
<feature type="region of interest" description="Disordered" evidence="1">
    <location>
        <begin position="1"/>
        <end position="24"/>
    </location>
</feature>
<reference evidence="3 4" key="1">
    <citation type="journal article" date="2007" name="Nat. Genet.">
        <title>Genomic analysis of Bartonella identifies type IV secretion systems as host adaptability factors.</title>
        <authorList>
            <person name="Saenz H.L."/>
            <person name="Engel P."/>
            <person name="Stoeckli M.C."/>
            <person name="Lanz C."/>
            <person name="Raddatz G."/>
            <person name="Vayssier-Taussat M."/>
            <person name="Birtles R."/>
            <person name="Schuster S.C."/>
            <person name="Dehio C."/>
        </authorList>
    </citation>
    <scope>NUCLEOTIDE SEQUENCE [LARGE SCALE GENOMIC DNA]</scope>
    <source>
        <strain evidence="4">DSM 28219 / CCUG 45778 / CIP 105476 / IBS 506</strain>
    </source>
</reference>
<feature type="region of interest" description="Disordered" evidence="1">
    <location>
        <begin position="59"/>
        <end position="95"/>
    </location>
</feature>
<dbReference type="AlphaFoldDB" id="A9IVK8"/>
<dbReference type="KEGG" id="btr:BT_1375"/>
<feature type="compositionally biased region" description="Polar residues" evidence="1">
    <location>
        <begin position="64"/>
        <end position="84"/>
    </location>
</feature>
<organism evidence="3 4">
    <name type="scientific">Bartonella tribocorum (strain DSM 28219 / CCUG 45778 / CIP 105476 / IBS 506)</name>
    <dbReference type="NCBI Taxonomy" id="382640"/>
    <lineage>
        <taxon>Bacteria</taxon>
        <taxon>Pseudomonadati</taxon>
        <taxon>Pseudomonadota</taxon>
        <taxon>Alphaproteobacteria</taxon>
        <taxon>Hyphomicrobiales</taxon>
        <taxon>Bartonellaceae</taxon>
        <taxon>Bartonella</taxon>
    </lineage>
</organism>
<dbReference type="EMBL" id="AM260525">
    <property type="protein sequence ID" value="CAK01736.1"/>
    <property type="molecule type" value="Genomic_DNA"/>
</dbReference>
<keyword evidence="4" id="KW-1185">Reference proteome</keyword>
<name>A9IVK8_BART1</name>
<feature type="transmembrane region" description="Helical" evidence="2">
    <location>
        <begin position="34"/>
        <end position="56"/>
    </location>
</feature>
<protein>
    <recommendedName>
        <fullName evidence="5">Transmembrane protein</fullName>
    </recommendedName>
</protein>
<evidence type="ECO:0000256" key="2">
    <source>
        <dbReference type="SAM" id="Phobius"/>
    </source>
</evidence>
<dbReference type="Proteomes" id="UP000001592">
    <property type="component" value="Chromosome"/>
</dbReference>